<dbReference type="GO" id="GO:0009264">
    <property type="term" value="P:deoxyribonucleotide catabolic process"/>
    <property type="evidence" value="ECO:0007669"/>
    <property type="project" value="InterPro"/>
</dbReference>
<dbReference type="InterPro" id="IPR015943">
    <property type="entry name" value="WD40/YVTN_repeat-like_dom_sf"/>
</dbReference>
<dbReference type="FunFam" id="3.20.20.70:FF:000103">
    <property type="entry name" value="Putative deoxyribose-phosphate aldolase"/>
    <property type="match status" value="1"/>
</dbReference>
<dbReference type="InterPro" id="IPR013785">
    <property type="entry name" value="Aldolase_TIM"/>
</dbReference>
<comment type="similarity">
    <text evidence="4">Belongs to the DeoC/FbaB aldolase family. DeoC type 2 subfamily.</text>
</comment>
<protein>
    <recommendedName>
        <fullName evidence="20">Deoxyribose-phosphate aldolase</fullName>
        <ecNumber evidence="5">4.1.2.4</ecNumber>
    </recommendedName>
    <alternativeName>
        <fullName evidence="14">2-deoxy-D-ribose 5-phosphate aldolase</fullName>
    </alternativeName>
    <alternativeName>
        <fullName evidence="13">Phosphodeoxyriboaldolase</fullName>
    </alternativeName>
    <alternativeName>
        <fullName evidence="16">Serine-threonine kinase receptor-associated protein</fullName>
    </alternativeName>
</protein>
<keyword evidence="6" id="KW-0963">Cytoplasm</keyword>
<comment type="catalytic activity">
    <reaction evidence="17">
        <text>2-deoxy-D-ribose 5-phosphate = D-glyceraldehyde 3-phosphate + acetaldehyde</text>
        <dbReference type="Rhea" id="RHEA:12821"/>
        <dbReference type="ChEBI" id="CHEBI:15343"/>
        <dbReference type="ChEBI" id="CHEBI:59776"/>
        <dbReference type="ChEBI" id="CHEBI:62877"/>
        <dbReference type="EC" id="4.1.2.4"/>
    </reaction>
</comment>
<evidence type="ECO:0000256" key="16">
    <source>
        <dbReference type="ARBA" id="ARBA00040390"/>
    </source>
</evidence>
<dbReference type="EC" id="4.1.2.4" evidence="5"/>
<evidence type="ECO:0000313" key="23">
    <source>
        <dbReference type="EMBL" id="RMC02723.1"/>
    </source>
</evidence>
<keyword evidence="12" id="KW-0539">Nucleus</keyword>
<proteinExistence type="inferred from homology"/>
<comment type="caution">
    <text evidence="23">The sequence shown here is derived from an EMBL/GenBank/DDBJ whole genome shotgun (WGS) entry which is preliminary data.</text>
</comment>
<feature type="repeat" description="WD" evidence="21">
    <location>
        <begin position="55"/>
        <end position="96"/>
    </location>
</feature>
<dbReference type="Pfam" id="PF00400">
    <property type="entry name" value="WD40"/>
    <property type="match status" value="4"/>
</dbReference>
<keyword evidence="24" id="KW-1185">Reference proteome</keyword>
<dbReference type="PROSITE" id="PS50294">
    <property type="entry name" value="WD_REPEATS_REGION"/>
    <property type="match status" value="2"/>
</dbReference>
<comment type="function">
    <text evidence="18">Catalyzes a reversible aldol reaction between acetaldehyde and D-glyceraldehyde 3-phosphate to generate 2-deoxy-D-ribose 5-phosphate. Participates in stress granule (SG) assembly. May allow ATP production from extracellular deoxyinosine in conditions of energy deprivation.</text>
</comment>
<dbReference type="SUPFAM" id="SSF51569">
    <property type="entry name" value="Aldolase"/>
    <property type="match status" value="1"/>
</dbReference>
<evidence type="ECO:0000256" key="20">
    <source>
        <dbReference type="ARBA" id="ARBA00068105"/>
    </source>
</evidence>
<dbReference type="UniPathway" id="UPA00002">
    <property type="reaction ID" value="UER00468"/>
</dbReference>
<dbReference type="SUPFAM" id="SSF50978">
    <property type="entry name" value="WD40 repeat-like"/>
    <property type="match status" value="1"/>
</dbReference>
<dbReference type="GO" id="GO:0000387">
    <property type="term" value="P:spliceosomal snRNP assembly"/>
    <property type="evidence" value="ECO:0007669"/>
    <property type="project" value="TreeGrafter"/>
</dbReference>
<evidence type="ECO:0000256" key="4">
    <source>
        <dbReference type="ARBA" id="ARBA00009473"/>
    </source>
</evidence>
<dbReference type="CDD" id="cd00959">
    <property type="entry name" value="DeoC"/>
    <property type="match status" value="1"/>
</dbReference>
<dbReference type="GO" id="GO:0005634">
    <property type="term" value="C:nucleus"/>
    <property type="evidence" value="ECO:0007669"/>
    <property type="project" value="UniProtKB-SubCell"/>
</dbReference>
<sequence>MAMRQTPLTCSGHTRPVVDLAFSGVTPYGYFLISACKDGKPMLRQGDTGDWIGTFLGHKGAVWGATLNTDATKAATAAADFTAKVWDAVSGDELITLAHKHIVKSVDFTQDSNYLLTGGQDKLLRIYDLSKPEAEPDVVSGHTSGIKKALWSSDDKQILSADDKTVRLWDRSTMTEVKSLNVAMSVSSMEYVPEGQILVITYGKTIAFHSAETNFVNKLFSLSLEQIKSFEAPATINSASLHPAKECLVAGGEDFKLYKYDYNTGEELESYKGHFGPIHCVRFSPDGELYASGSEDGTLRLWQTTVGKTYGLWKCVVPEEENAEAAKARTTLPGTAEEEIGDNTETPDSALTQSPGEQQVQRYASPEERNIHVPPREWDIHVWNIHLPPEERNIHEWNIHVPPRERDIHVPLKEQDIHERNIHEWNIHIPPKERDIHVPPEELNIHERNIHEQNIHVPPREWNIHERNIHVPPEELNIHERNIHVPPKERDIRVPPKEQNIHEQNIRVPPEERNIYEWNIRVPPKEWNIHEWNIHVPPGEWDIHVPPEELIIHERNIRVPPEEWDIHVPPEELSIYEWNIHVPPKERDIHKWDIRVPPKEQNIHERNIRVPPKEWNIHERKIHVPPGERDIHVPPEELNIHERNIHVPPGEWNIHERNIHVPPGERDIHERNIRVPPGERDIHERNIHVPPGEWNIHERNIRVPPEERDIHERNIRVPPEERDIHERDIHVPPGEWNIHERNIRVPPEERDIHERDIHADSEVEETRVASQKRGSKGQLVWDRANTRFSLCMGKWELCFHSLRLWKRCSFQKKSCLIALVHGLLVGTELGWISKVYVNRPAVVRHAEQIKKWKTVKGNWQAAWLLKAVTCIDLTTLSGDDTPSNVHRLCFKAKHPIREDLLKALDMHDKGITVGAVCVYPARVPDAVNALKAAGCNIPVASVAAGFPSGQTPLETKLAEIRLAVEYGAREIDIVISRTLVLTGQWEGLYEEIRLCRAACGEAHMKTILATGELGSLANVYKASMIAMMAGSDFIKTSTGKEVENATFPVGIVMMRAIKEYYWQTGYKVGFKPAGGIRTAQEAITWLMLVKEELGVQWLTPELFRLGASSLLGDIEQQIFYHVTGSYALQHELAMA</sequence>
<evidence type="ECO:0000256" key="14">
    <source>
        <dbReference type="ARBA" id="ARBA00032755"/>
    </source>
</evidence>
<comment type="pathway">
    <text evidence="3">Carbohydrate degradation; 2-deoxy-D-ribose 1-phosphate degradation; D-glyceraldehyde 3-phosphate and acetaldehyde from 2-deoxy-alpha-D-ribose 1-phosphate: step 2/2.</text>
</comment>
<evidence type="ECO:0000256" key="2">
    <source>
        <dbReference type="ARBA" id="ARBA00004463"/>
    </source>
</evidence>
<evidence type="ECO:0000256" key="12">
    <source>
        <dbReference type="ARBA" id="ARBA00023242"/>
    </source>
</evidence>
<dbReference type="EMBL" id="QRBI01000131">
    <property type="protein sequence ID" value="RMC02723.1"/>
    <property type="molecule type" value="Genomic_DNA"/>
</dbReference>
<organism evidence="23 24">
    <name type="scientific">Hirundo rustica rustica</name>
    <dbReference type="NCBI Taxonomy" id="333673"/>
    <lineage>
        <taxon>Eukaryota</taxon>
        <taxon>Metazoa</taxon>
        <taxon>Chordata</taxon>
        <taxon>Craniata</taxon>
        <taxon>Vertebrata</taxon>
        <taxon>Euteleostomi</taxon>
        <taxon>Archelosauria</taxon>
        <taxon>Archosauria</taxon>
        <taxon>Dinosauria</taxon>
        <taxon>Saurischia</taxon>
        <taxon>Theropoda</taxon>
        <taxon>Coelurosauria</taxon>
        <taxon>Aves</taxon>
        <taxon>Neognathae</taxon>
        <taxon>Neoaves</taxon>
        <taxon>Telluraves</taxon>
        <taxon>Australaves</taxon>
        <taxon>Passeriformes</taxon>
        <taxon>Sylvioidea</taxon>
        <taxon>Hirundinidae</taxon>
        <taxon>Hirundo</taxon>
    </lineage>
</organism>
<dbReference type="OrthoDB" id="70823at2759"/>
<dbReference type="AlphaFoldDB" id="A0A3M0JNZ9"/>
<feature type="compositionally biased region" description="Polar residues" evidence="22">
    <location>
        <begin position="343"/>
        <end position="356"/>
    </location>
</feature>
<dbReference type="PANTHER" id="PTHR19877">
    <property type="entry name" value="EUKARYOTIC TRANSLATION INITIATION FACTOR 3 SUBUNIT I"/>
    <property type="match status" value="1"/>
</dbReference>
<evidence type="ECO:0000256" key="9">
    <source>
        <dbReference type="ARBA" id="ARBA00022737"/>
    </source>
</evidence>
<evidence type="ECO:0000256" key="8">
    <source>
        <dbReference type="ARBA" id="ARBA00022664"/>
    </source>
</evidence>
<keyword evidence="11" id="KW-0456">Lyase</keyword>
<dbReference type="SMART" id="SM00320">
    <property type="entry name" value="WD40"/>
    <property type="match status" value="7"/>
</dbReference>
<dbReference type="CDD" id="cd00200">
    <property type="entry name" value="WD40"/>
    <property type="match status" value="1"/>
</dbReference>
<dbReference type="InterPro" id="IPR002915">
    <property type="entry name" value="DeoC/FbaB/LacD_aldolase"/>
</dbReference>
<name>A0A3M0JNZ9_HIRRU</name>
<reference evidence="23 24" key="1">
    <citation type="submission" date="2018-07" db="EMBL/GenBank/DDBJ databases">
        <title>A high quality draft genome assembly of the barn swallow (H. rustica rustica).</title>
        <authorList>
            <person name="Formenti G."/>
            <person name="Chiara M."/>
            <person name="Poveda L."/>
            <person name="Francoijs K.-J."/>
            <person name="Bonisoli-Alquati A."/>
            <person name="Canova L."/>
            <person name="Gianfranceschi L."/>
            <person name="Horner D.S."/>
            <person name="Saino N."/>
        </authorList>
    </citation>
    <scope>NUCLEOTIDE SEQUENCE [LARGE SCALE GENOMIC DNA]</scope>
    <source>
        <strain evidence="23">Chelidonia</strain>
        <tissue evidence="23">Blood</tissue>
    </source>
</reference>
<feature type="repeat" description="WD" evidence="21">
    <location>
        <begin position="271"/>
        <end position="312"/>
    </location>
</feature>
<accession>A0A3M0JNZ9</accession>
<dbReference type="GO" id="GO:0032797">
    <property type="term" value="C:SMN complex"/>
    <property type="evidence" value="ECO:0007669"/>
    <property type="project" value="TreeGrafter"/>
</dbReference>
<dbReference type="PANTHER" id="PTHR19877:SF13">
    <property type="entry name" value="SERINE-THREONINE KINASE RECEPTOR-ASSOCIATED PROTEIN"/>
    <property type="match status" value="1"/>
</dbReference>
<feature type="region of interest" description="Disordered" evidence="22">
    <location>
        <begin position="323"/>
        <end position="356"/>
    </location>
</feature>
<dbReference type="SMART" id="SM01133">
    <property type="entry name" value="DeoC"/>
    <property type="match status" value="1"/>
</dbReference>
<dbReference type="InterPro" id="IPR001680">
    <property type="entry name" value="WD40_rpt"/>
</dbReference>
<dbReference type="Gene3D" id="2.130.10.10">
    <property type="entry name" value="YVTN repeat-like/Quinoprotein amine dehydrogenase"/>
    <property type="match status" value="1"/>
</dbReference>
<dbReference type="Pfam" id="PF01791">
    <property type="entry name" value="DeoC"/>
    <property type="match status" value="1"/>
</dbReference>
<comment type="similarity">
    <text evidence="15">Belongs to the WD repeat STRAP family.</text>
</comment>
<dbReference type="GO" id="GO:0004139">
    <property type="term" value="F:deoxyribose-phosphate aldolase activity"/>
    <property type="evidence" value="ECO:0007669"/>
    <property type="project" value="UniProtKB-EC"/>
</dbReference>
<evidence type="ECO:0000256" key="1">
    <source>
        <dbReference type="ARBA" id="ARBA00004123"/>
    </source>
</evidence>
<comment type="subcellular location">
    <subcellularLocation>
        <location evidence="2">Cytoplasmic granule</location>
    </subcellularLocation>
    <subcellularLocation>
        <location evidence="1">Nucleus</location>
    </subcellularLocation>
</comment>
<evidence type="ECO:0000256" key="15">
    <source>
        <dbReference type="ARBA" id="ARBA00038394"/>
    </source>
</evidence>
<dbReference type="GO" id="GO:0003723">
    <property type="term" value="F:RNA binding"/>
    <property type="evidence" value="ECO:0007669"/>
    <property type="project" value="TreeGrafter"/>
</dbReference>
<evidence type="ECO:0000256" key="6">
    <source>
        <dbReference type="ARBA" id="ARBA00022490"/>
    </source>
</evidence>
<evidence type="ECO:0000256" key="5">
    <source>
        <dbReference type="ARBA" id="ARBA00012515"/>
    </source>
</evidence>
<dbReference type="STRING" id="333673.A0A3M0JNZ9"/>
<dbReference type="Proteomes" id="UP000269221">
    <property type="component" value="Unassembled WGS sequence"/>
</dbReference>
<dbReference type="Gene3D" id="3.20.20.70">
    <property type="entry name" value="Aldolase class I"/>
    <property type="match status" value="1"/>
</dbReference>
<keyword evidence="10" id="KW-0508">mRNA splicing</keyword>
<dbReference type="InterPro" id="IPR036322">
    <property type="entry name" value="WD40_repeat_dom_sf"/>
</dbReference>
<evidence type="ECO:0000256" key="10">
    <source>
        <dbReference type="ARBA" id="ARBA00023187"/>
    </source>
</evidence>
<dbReference type="GO" id="GO:0030512">
    <property type="term" value="P:negative regulation of transforming growth factor beta receptor signaling pathway"/>
    <property type="evidence" value="ECO:0007669"/>
    <property type="project" value="UniProtKB-ARBA"/>
</dbReference>
<dbReference type="GO" id="GO:0046386">
    <property type="term" value="P:deoxyribose phosphate catabolic process"/>
    <property type="evidence" value="ECO:0007669"/>
    <property type="project" value="UniProtKB-UniPathway"/>
</dbReference>
<keyword evidence="8" id="KW-0507">mRNA processing</keyword>
<evidence type="ECO:0000313" key="24">
    <source>
        <dbReference type="Proteomes" id="UP000269221"/>
    </source>
</evidence>
<evidence type="ECO:0000256" key="22">
    <source>
        <dbReference type="SAM" id="MobiDB-lite"/>
    </source>
</evidence>
<gene>
    <name evidence="23" type="ORF">DUI87_19912</name>
</gene>
<keyword evidence="7 21" id="KW-0853">WD repeat</keyword>
<evidence type="ECO:0000256" key="3">
    <source>
        <dbReference type="ARBA" id="ARBA00004816"/>
    </source>
</evidence>
<evidence type="ECO:0000256" key="11">
    <source>
        <dbReference type="ARBA" id="ARBA00023239"/>
    </source>
</evidence>
<dbReference type="FunFam" id="2.130.10.10:FF:000133">
    <property type="entry name" value="Serine-threonine kinase receptor-associated protein"/>
    <property type="match status" value="1"/>
</dbReference>
<feature type="repeat" description="WD" evidence="21">
    <location>
        <begin position="139"/>
        <end position="179"/>
    </location>
</feature>
<evidence type="ECO:0000256" key="18">
    <source>
        <dbReference type="ARBA" id="ARBA00054733"/>
    </source>
</evidence>
<keyword evidence="9" id="KW-0677">Repeat</keyword>
<evidence type="ECO:0000256" key="13">
    <source>
        <dbReference type="ARBA" id="ARBA00031814"/>
    </source>
</evidence>
<evidence type="ECO:0000256" key="19">
    <source>
        <dbReference type="ARBA" id="ARBA00061866"/>
    </source>
</evidence>
<dbReference type="NCBIfam" id="TIGR00126">
    <property type="entry name" value="deoC"/>
    <property type="match status" value="1"/>
</dbReference>
<evidence type="ECO:0000256" key="21">
    <source>
        <dbReference type="PROSITE-ProRule" id="PRU00221"/>
    </source>
</evidence>
<feature type="repeat" description="WD" evidence="21">
    <location>
        <begin position="96"/>
        <end position="137"/>
    </location>
</feature>
<comment type="subunit">
    <text evidence="19">Interacts with YBX1.</text>
</comment>
<evidence type="ECO:0000256" key="7">
    <source>
        <dbReference type="ARBA" id="ARBA00022574"/>
    </source>
</evidence>
<evidence type="ECO:0000256" key="17">
    <source>
        <dbReference type="ARBA" id="ARBA00048791"/>
    </source>
</evidence>
<dbReference type="InterPro" id="IPR011343">
    <property type="entry name" value="DeoC"/>
</dbReference>
<dbReference type="PROSITE" id="PS50082">
    <property type="entry name" value="WD_REPEATS_2"/>
    <property type="match status" value="4"/>
</dbReference>